<gene>
    <name evidence="1" type="ORF">BKM31_16200</name>
</gene>
<sequence>MSISVPLLGRFAYYLRGKGEKLLAEIVRVGIPQAARRGAGLVDVVLAETSYDRRYRRGDLIRCFSDAPEIGEGPDKPPVKRLHLPEEALYGCFRGGRLWSWYDSDVWVPEDLGDALAHVGSPIGARLFRTLSMAQEYLERAADSEPYDTVAKVAAKTWRYTPTSDERLHRGHYTMARILSPEAPRER</sequence>
<keyword evidence="2" id="KW-1185">Reference proteome</keyword>
<dbReference type="AlphaFoldDB" id="A0A1U9ZXV6"/>
<accession>A0A1U9ZXV6</accession>
<dbReference type="RefSeq" id="WP_080038979.1">
    <property type="nucleotide sequence ID" value="NZ_CP017717.1"/>
</dbReference>
<dbReference type="EMBL" id="CP017717">
    <property type="protein sequence ID" value="AQZ62796.1"/>
    <property type="molecule type" value="Genomic_DNA"/>
</dbReference>
<evidence type="ECO:0000313" key="2">
    <source>
        <dbReference type="Proteomes" id="UP000190797"/>
    </source>
</evidence>
<organism evidence="1 2">
    <name type="scientific">[Actinomadura] parvosata subsp. kistnae</name>
    <dbReference type="NCBI Taxonomy" id="1909395"/>
    <lineage>
        <taxon>Bacteria</taxon>
        <taxon>Bacillati</taxon>
        <taxon>Actinomycetota</taxon>
        <taxon>Actinomycetes</taxon>
        <taxon>Streptosporangiales</taxon>
        <taxon>Streptosporangiaceae</taxon>
        <taxon>Nonomuraea</taxon>
    </lineage>
</organism>
<name>A0A1U9ZXV6_9ACTN</name>
<reference evidence="2" key="1">
    <citation type="journal article" date="2017" name="Med. Chem. Commun.">
        <title>Nonomuraea sp. ATCC 55076 harbours the largest actinomycete chromosome to date and the kistamicin biosynthetic gene cluster.</title>
        <authorList>
            <person name="Nazari B."/>
            <person name="Forneris C.C."/>
            <person name="Gibson M.I."/>
            <person name="Moon K."/>
            <person name="Schramma K.R."/>
            <person name="Seyedsayamdost M.R."/>
        </authorList>
    </citation>
    <scope>NUCLEOTIDE SEQUENCE [LARGE SCALE GENOMIC DNA]</scope>
    <source>
        <strain evidence="2">ATCC 55076</strain>
    </source>
</reference>
<evidence type="ECO:0000313" key="1">
    <source>
        <dbReference type="EMBL" id="AQZ62796.1"/>
    </source>
</evidence>
<dbReference type="Proteomes" id="UP000190797">
    <property type="component" value="Chromosome"/>
</dbReference>
<proteinExistence type="predicted"/>
<dbReference type="STRING" id="1909395.BKM31_16200"/>
<dbReference type="KEGG" id="noa:BKM31_16200"/>
<protein>
    <submittedName>
        <fullName evidence="1">Uncharacterized protein</fullName>
    </submittedName>
</protein>